<evidence type="ECO:0000259" key="3">
    <source>
        <dbReference type="SMART" id="SM00198"/>
    </source>
</evidence>
<keyword evidence="5" id="KW-1185">Reference proteome</keyword>
<dbReference type="Gene3D" id="3.40.33.10">
    <property type="entry name" value="CAP"/>
    <property type="match status" value="1"/>
</dbReference>
<keyword evidence="1" id="KW-1133">Transmembrane helix</keyword>
<dbReference type="PRINTS" id="PR00837">
    <property type="entry name" value="V5TPXLIKE"/>
</dbReference>
<dbReference type="InterPro" id="IPR018244">
    <property type="entry name" value="Allrgn_V5/Tpx1_CS"/>
</dbReference>
<proteinExistence type="predicted"/>
<accession>A0ABP0AUP1</accession>
<keyword evidence="1" id="KW-0812">Transmembrane</keyword>
<dbReference type="SMART" id="SM00198">
    <property type="entry name" value="SCP"/>
    <property type="match status" value="1"/>
</dbReference>
<feature type="domain" description="SCP" evidence="3">
    <location>
        <begin position="80"/>
        <end position="213"/>
    </location>
</feature>
<dbReference type="Pfam" id="PF00188">
    <property type="entry name" value="CAP"/>
    <property type="match status" value="1"/>
</dbReference>
<dbReference type="EMBL" id="CAWUHD010000006">
    <property type="protein sequence ID" value="CAK7210984.1"/>
    <property type="molecule type" value="Genomic_DNA"/>
</dbReference>
<dbReference type="PANTHER" id="PTHR10334">
    <property type="entry name" value="CYSTEINE-RICH SECRETORY PROTEIN-RELATED"/>
    <property type="match status" value="1"/>
</dbReference>
<sequence>MIPSIRHIFTAIVAISTAQIATGSTIRNSQTGAILPAVTPDPQPPDILAVRNAATTAVAKTITVAASLPSTAPEYVSDQLFTSAILNSTNFFRREHNATAAIWNTTIAHFADEYLANDTDCTFAHSGGPYGENIAVGFQSVHGAVDAWGDERSLYNYNDPGFSEATGHFTQLVWKNSTTVGCGRKLCGGKADGEKSTGWFLVCEYWPRGNIIGQFAQEVGRQINGTGSGGDGEPSVAAGRPAVGVITAAIIVFLSLAAAFVNDMRLTLADET</sequence>
<name>A0ABP0AUP1_9PEZI</name>
<evidence type="ECO:0000313" key="4">
    <source>
        <dbReference type="EMBL" id="CAK7210984.1"/>
    </source>
</evidence>
<reference evidence="4 5" key="1">
    <citation type="submission" date="2024-01" db="EMBL/GenBank/DDBJ databases">
        <authorList>
            <person name="Allen C."/>
            <person name="Tagirdzhanova G."/>
        </authorList>
    </citation>
    <scope>NUCLEOTIDE SEQUENCE [LARGE SCALE GENOMIC DNA]</scope>
</reference>
<feature type="signal peptide" evidence="2">
    <location>
        <begin position="1"/>
        <end position="23"/>
    </location>
</feature>
<keyword evidence="1" id="KW-0472">Membrane</keyword>
<comment type="caution">
    <text evidence="4">The sequence shown here is derived from an EMBL/GenBank/DDBJ whole genome shotgun (WGS) entry which is preliminary data.</text>
</comment>
<dbReference type="InterPro" id="IPR001283">
    <property type="entry name" value="CRISP-related"/>
</dbReference>
<dbReference type="Proteomes" id="UP001642482">
    <property type="component" value="Unassembled WGS sequence"/>
</dbReference>
<evidence type="ECO:0000256" key="2">
    <source>
        <dbReference type="SAM" id="SignalP"/>
    </source>
</evidence>
<protein>
    <recommendedName>
        <fullName evidence="3">SCP domain-containing protein</fullName>
    </recommendedName>
</protein>
<dbReference type="InterPro" id="IPR035940">
    <property type="entry name" value="CAP_sf"/>
</dbReference>
<evidence type="ECO:0000256" key="1">
    <source>
        <dbReference type="SAM" id="Phobius"/>
    </source>
</evidence>
<feature type="transmembrane region" description="Helical" evidence="1">
    <location>
        <begin position="242"/>
        <end position="261"/>
    </location>
</feature>
<organism evidence="4 5">
    <name type="scientific">Sporothrix eucalyptigena</name>
    <dbReference type="NCBI Taxonomy" id="1812306"/>
    <lineage>
        <taxon>Eukaryota</taxon>
        <taxon>Fungi</taxon>
        <taxon>Dikarya</taxon>
        <taxon>Ascomycota</taxon>
        <taxon>Pezizomycotina</taxon>
        <taxon>Sordariomycetes</taxon>
        <taxon>Sordariomycetidae</taxon>
        <taxon>Ophiostomatales</taxon>
        <taxon>Ophiostomataceae</taxon>
        <taxon>Sporothrix</taxon>
    </lineage>
</organism>
<dbReference type="InterPro" id="IPR014044">
    <property type="entry name" value="CAP_dom"/>
</dbReference>
<keyword evidence="2" id="KW-0732">Signal</keyword>
<gene>
    <name evidence="4" type="ORF">SEUCBS140593_001014</name>
</gene>
<dbReference type="SUPFAM" id="SSF55797">
    <property type="entry name" value="PR-1-like"/>
    <property type="match status" value="1"/>
</dbReference>
<feature type="chain" id="PRO_5045470011" description="SCP domain-containing protein" evidence="2">
    <location>
        <begin position="24"/>
        <end position="272"/>
    </location>
</feature>
<dbReference type="PROSITE" id="PS01009">
    <property type="entry name" value="CRISP_1"/>
    <property type="match status" value="1"/>
</dbReference>
<evidence type="ECO:0000313" key="5">
    <source>
        <dbReference type="Proteomes" id="UP001642482"/>
    </source>
</evidence>